<evidence type="ECO:0000256" key="1">
    <source>
        <dbReference type="ARBA" id="ARBA00004406"/>
    </source>
</evidence>
<reference evidence="9" key="1">
    <citation type="submission" date="2019-05" db="EMBL/GenBank/DDBJ databases">
        <title>Annotation for the trematode Fasciolopsis buski.</title>
        <authorList>
            <person name="Choi Y.-J."/>
        </authorList>
    </citation>
    <scope>NUCLEOTIDE SEQUENCE</scope>
    <source>
        <strain evidence="9">HT</strain>
        <tissue evidence="9">Whole worm</tissue>
    </source>
</reference>
<dbReference type="GO" id="GO:0005789">
    <property type="term" value="C:endoplasmic reticulum membrane"/>
    <property type="evidence" value="ECO:0007669"/>
    <property type="project" value="UniProtKB-SubCell"/>
</dbReference>
<keyword evidence="10" id="KW-1185">Reference proteome</keyword>
<feature type="domain" description="UBX" evidence="8">
    <location>
        <begin position="283"/>
        <end position="384"/>
    </location>
</feature>
<dbReference type="InterPro" id="IPR001012">
    <property type="entry name" value="UBX_dom"/>
</dbReference>
<proteinExistence type="predicted"/>
<dbReference type="SUPFAM" id="SSF52833">
    <property type="entry name" value="Thioredoxin-like"/>
    <property type="match status" value="1"/>
</dbReference>
<dbReference type="OrthoDB" id="2445133at2759"/>
<dbReference type="GO" id="GO:0006986">
    <property type="term" value="P:response to unfolded protein"/>
    <property type="evidence" value="ECO:0007669"/>
    <property type="project" value="UniProtKB-KW"/>
</dbReference>
<feature type="compositionally biased region" description="Basic and acidic residues" evidence="7">
    <location>
        <begin position="242"/>
        <end position="253"/>
    </location>
</feature>
<comment type="caution">
    <text evidence="9">The sequence shown here is derived from an EMBL/GenBank/DDBJ whole genome shotgun (WGS) entry which is preliminary data.</text>
</comment>
<comment type="subunit">
    <text evidence="3">Directly interacts with VCP. Interacts with UBQLN1. Forms a complex with VCP and UBQLN1.</text>
</comment>
<feature type="region of interest" description="Disordered" evidence="7">
    <location>
        <begin position="442"/>
        <end position="510"/>
    </location>
</feature>
<evidence type="ECO:0000313" key="9">
    <source>
        <dbReference type="EMBL" id="KAA0184491.1"/>
    </source>
</evidence>
<dbReference type="PANTHER" id="PTHR46424:SF1">
    <property type="entry name" value="UBX DOMAIN-CONTAINING PROTEIN 4"/>
    <property type="match status" value="1"/>
</dbReference>
<comment type="subcellular location">
    <subcellularLocation>
        <location evidence="1">Endoplasmic reticulum membrane</location>
        <topology evidence="1">Peripheral membrane protein</topology>
    </subcellularLocation>
</comment>
<dbReference type="PROSITE" id="PS50033">
    <property type="entry name" value="UBX"/>
    <property type="match status" value="1"/>
</dbReference>
<dbReference type="InterPro" id="IPR036249">
    <property type="entry name" value="Thioredoxin-like_sf"/>
</dbReference>
<dbReference type="PANTHER" id="PTHR46424">
    <property type="entry name" value="UBX DOMAIN-CONTAINING PROTEIN 4"/>
    <property type="match status" value="1"/>
</dbReference>
<evidence type="ECO:0000256" key="5">
    <source>
        <dbReference type="ARBA" id="ARBA00041575"/>
    </source>
</evidence>
<gene>
    <name evidence="9" type="ORF">FBUS_08173</name>
</gene>
<dbReference type="SUPFAM" id="SSF54236">
    <property type="entry name" value="Ubiquitin-like"/>
    <property type="match status" value="1"/>
</dbReference>
<evidence type="ECO:0000256" key="3">
    <source>
        <dbReference type="ARBA" id="ARBA00038812"/>
    </source>
</evidence>
<dbReference type="InterPro" id="IPR029071">
    <property type="entry name" value="Ubiquitin-like_domsf"/>
</dbReference>
<evidence type="ECO:0000256" key="6">
    <source>
        <dbReference type="ARBA" id="ARBA00046062"/>
    </source>
</evidence>
<dbReference type="AlphaFoldDB" id="A0A8E0VF88"/>
<sequence>MDWYDGSIADAIRLVREKSRTLLVFIRGTDEVSKVVDQLFDEDVSAVCKNCVALRLDASSEATIQFSAVYAVLTVPCVYLIAPNGRALDVKLGTFTKSDLVDWINEKAKESPSDIRLNSEPESKSKQVTITPVQSTSNTVAPADIDGARSLTAEDNCTANASPKPLEERVKQVQQLLEAKRRMEAEEEKKKSIEAEISRREMGKAMQDFKERQRATEIEEAIAQRRKDEVEARQLRERLRQQIEDDRRAKQERSQLMNSTNENGPATSACVLNRPFTNTANAANDTQVRLQIRLVEGGHVVGKFAPGDTLTGDVRGWLYRLSRDEPDGTGELPSVEDQTRKKLLDLCTNGFRFRQLHPAKLFAPEDEARSLVDLGLHPSAVLVLIPSRATNMFAIQPTNAGLFSNIFEFVQSGLSSFIRYASWIVGGVYNLGSGLITSVIPHRGGTGQNVPSTTISTPITTSHTNSNSKNSSTAQNRAVRRQGNMARLSHLPDDSDDEQARWNGNSTEQL</sequence>
<dbReference type="Proteomes" id="UP000728185">
    <property type="component" value="Unassembled WGS sequence"/>
</dbReference>
<evidence type="ECO:0000313" key="10">
    <source>
        <dbReference type="Proteomes" id="UP000728185"/>
    </source>
</evidence>
<comment type="function">
    <text evidence="6">Involved in endoplasmic reticulum-associated protein degradation (ERAD). Acts as a platform to recruit both UBQLN1 and VCP to the ER during ERAD.</text>
</comment>
<organism evidence="9 10">
    <name type="scientific">Fasciolopsis buskii</name>
    <dbReference type="NCBI Taxonomy" id="27845"/>
    <lineage>
        <taxon>Eukaryota</taxon>
        <taxon>Metazoa</taxon>
        <taxon>Spiralia</taxon>
        <taxon>Lophotrochozoa</taxon>
        <taxon>Platyhelminthes</taxon>
        <taxon>Trematoda</taxon>
        <taxon>Digenea</taxon>
        <taxon>Plagiorchiida</taxon>
        <taxon>Echinostomata</taxon>
        <taxon>Echinostomatoidea</taxon>
        <taxon>Fasciolidae</taxon>
        <taxon>Fasciolopsis</taxon>
    </lineage>
</organism>
<dbReference type="Gene3D" id="3.10.20.90">
    <property type="entry name" value="Phosphatidylinositol 3-kinase Catalytic Subunit, Chain A, domain 1"/>
    <property type="match status" value="1"/>
</dbReference>
<evidence type="ECO:0000256" key="4">
    <source>
        <dbReference type="ARBA" id="ARBA00040925"/>
    </source>
</evidence>
<evidence type="ECO:0000256" key="7">
    <source>
        <dbReference type="SAM" id="MobiDB-lite"/>
    </source>
</evidence>
<dbReference type="Pfam" id="PF00789">
    <property type="entry name" value="UBX"/>
    <property type="match status" value="1"/>
</dbReference>
<dbReference type="SMART" id="SM00166">
    <property type="entry name" value="UBX"/>
    <property type="match status" value="1"/>
</dbReference>
<feature type="compositionally biased region" description="Polar residues" evidence="7">
    <location>
        <begin position="254"/>
        <end position="266"/>
    </location>
</feature>
<feature type="region of interest" description="Disordered" evidence="7">
    <location>
        <begin position="242"/>
        <end position="267"/>
    </location>
</feature>
<name>A0A8E0VF88_9TREM</name>
<evidence type="ECO:0000256" key="2">
    <source>
        <dbReference type="ARBA" id="ARBA00023230"/>
    </source>
</evidence>
<feature type="compositionally biased region" description="Low complexity" evidence="7">
    <location>
        <begin position="451"/>
        <end position="473"/>
    </location>
</feature>
<dbReference type="CDD" id="cd01767">
    <property type="entry name" value="UBX"/>
    <property type="match status" value="1"/>
</dbReference>
<dbReference type="EMBL" id="LUCM01011065">
    <property type="protein sequence ID" value="KAA0184491.1"/>
    <property type="molecule type" value="Genomic_DNA"/>
</dbReference>
<accession>A0A8E0VF88</accession>
<evidence type="ECO:0000259" key="8">
    <source>
        <dbReference type="PROSITE" id="PS50033"/>
    </source>
</evidence>
<keyword evidence="2" id="KW-0834">Unfolded protein response</keyword>
<dbReference type="GO" id="GO:0036503">
    <property type="term" value="P:ERAD pathway"/>
    <property type="evidence" value="ECO:0007669"/>
    <property type="project" value="TreeGrafter"/>
</dbReference>
<protein>
    <recommendedName>
        <fullName evidence="4">UBX domain-containing protein 4</fullName>
    </recommendedName>
    <alternativeName>
        <fullName evidence="5">UBX domain-containing protein 2</fullName>
    </alternativeName>
</protein>